<sequence length="286" mass="32463">MRHFEDNAVSITEDQMDVKEDGKAGITYWAHGLKAICPGERYDELVAILKGGTQKLRRKEDGHPEQMPGATSETIEGRHKFMAEIELFIELTPLKQMLGQLYQITNPQTFERATEIVSHWRERSGHGGLVFTLEIPDTDTGYFDEVETVMLAWGDYKRGEEGELYIPALNKKYVMYGDSVIFVRTGLYQHFVEPVHGSSQRHSMVSVVTADMADFDALELPPTPAEVVAYQEVAKDPTEIKTCKFCMREFKNFTGPKGHPSAAIRYKGGDEKDEFEARNAILKEYK</sequence>
<proteinExistence type="predicted"/>
<dbReference type="GeneID" id="36590523"/>
<evidence type="ECO:0000313" key="1">
    <source>
        <dbReference type="EMBL" id="PMD66267.1"/>
    </source>
</evidence>
<accession>A0A2J6TTC7</accession>
<reference evidence="1 2" key="1">
    <citation type="submission" date="2016-04" db="EMBL/GenBank/DDBJ databases">
        <title>A degradative enzymes factory behind the ericoid mycorrhizal symbiosis.</title>
        <authorList>
            <consortium name="DOE Joint Genome Institute"/>
            <person name="Martino E."/>
            <person name="Morin E."/>
            <person name="Grelet G."/>
            <person name="Kuo A."/>
            <person name="Kohler A."/>
            <person name="Daghino S."/>
            <person name="Barry K."/>
            <person name="Choi C."/>
            <person name="Cichocki N."/>
            <person name="Clum A."/>
            <person name="Copeland A."/>
            <person name="Hainaut M."/>
            <person name="Haridas S."/>
            <person name="Labutti K."/>
            <person name="Lindquist E."/>
            <person name="Lipzen A."/>
            <person name="Khouja H.-R."/>
            <person name="Murat C."/>
            <person name="Ohm R."/>
            <person name="Olson A."/>
            <person name="Spatafora J."/>
            <person name="Veneault-Fourrey C."/>
            <person name="Henrissat B."/>
            <person name="Grigoriev I."/>
            <person name="Martin F."/>
            <person name="Perotto S."/>
        </authorList>
    </citation>
    <scope>NUCLEOTIDE SEQUENCE [LARGE SCALE GENOMIC DNA]</scope>
    <source>
        <strain evidence="1 2">E</strain>
    </source>
</reference>
<organism evidence="1 2">
    <name type="scientific">Hyaloscypha bicolor E</name>
    <dbReference type="NCBI Taxonomy" id="1095630"/>
    <lineage>
        <taxon>Eukaryota</taxon>
        <taxon>Fungi</taxon>
        <taxon>Dikarya</taxon>
        <taxon>Ascomycota</taxon>
        <taxon>Pezizomycotina</taxon>
        <taxon>Leotiomycetes</taxon>
        <taxon>Helotiales</taxon>
        <taxon>Hyaloscyphaceae</taxon>
        <taxon>Hyaloscypha</taxon>
        <taxon>Hyaloscypha bicolor</taxon>
    </lineage>
</organism>
<dbReference type="EMBL" id="KZ613745">
    <property type="protein sequence ID" value="PMD66267.1"/>
    <property type="molecule type" value="Genomic_DNA"/>
</dbReference>
<dbReference type="OrthoDB" id="3562207at2759"/>
<dbReference type="Gene3D" id="3.60.130.30">
    <property type="match status" value="1"/>
</dbReference>
<evidence type="ECO:0000313" key="2">
    <source>
        <dbReference type="Proteomes" id="UP000235371"/>
    </source>
</evidence>
<dbReference type="InParanoid" id="A0A2J6TTC7"/>
<name>A0A2J6TTC7_9HELO</name>
<dbReference type="Proteomes" id="UP000235371">
    <property type="component" value="Unassembled WGS sequence"/>
</dbReference>
<dbReference type="RefSeq" id="XP_024743171.1">
    <property type="nucleotide sequence ID" value="XM_024882446.1"/>
</dbReference>
<protein>
    <submittedName>
        <fullName evidence="1">Uncharacterized protein</fullName>
    </submittedName>
</protein>
<dbReference type="AlphaFoldDB" id="A0A2J6TTC7"/>
<gene>
    <name evidence="1" type="ORF">K444DRAFT_624759</name>
</gene>
<keyword evidence="2" id="KW-1185">Reference proteome</keyword>